<keyword evidence="16" id="KW-1185">Reference proteome</keyword>
<evidence type="ECO:0000259" key="13">
    <source>
        <dbReference type="Pfam" id="PF00763"/>
    </source>
</evidence>
<evidence type="ECO:0000256" key="10">
    <source>
        <dbReference type="ARBA" id="ARBA00023167"/>
    </source>
</evidence>
<evidence type="ECO:0000256" key="11">
    <source>
        <dbReference type="ARBA" id="ARBA00023268"/>
    </source>
</evidence>
<comment type="caution">
    <text evidence="15">The sequence shown here is derived from an EMBL/GenBank/DDBJ whole genome shotgun (WGS) entry which is preliminary data.</text>
</comment>
<dbReference type="GO" id="GO:0004488">
    <property type="term" value="F:methylenetetrahydrofolate dehydrogenase (NADP+) activity"/>
    <property type="evidence" value="ECO:0007669"/>
    <property type="project" value="UniProtKB-UniRule"/>
</dbReference>
<dbReference type="Pfam" id="PF00763">
    <property type="entry name" value="THF_DHG_CYH"/>
    <property type="match status" value="1"/>
</dbReference>
<comment type="catalytic activity">
    <reaction evidence="12">
        <text>(6R)-5,10-methylene-5,6,7,8-tetrahydrofolate + NADP(+) = (6R)-5,10-methenyltetrahydrofolate + NADPH</text>
        <dbReference type="Rhea" id="RHEA:22812"/>
        <dbReference type="ChEBI" id="CHEBI:15636"/>
        <dbReference type="ChEBI" id="CHEBI:57455"/>
        <dbReference type="ChEBI" id="CHEBI:57783"/>
        <dbReference type="ChEBI" id="CHEBI:58349"/>
        <dbReference type="EC" id="1.5.1.5"/>
    </reaction>
</comment>
<keyword evidence="9 12" id="KW-0368">Histidine biosynthesis</keyword>
<dbReference type="SUPFAM" id="SSF51735">
    <property type="entry name" value="NAD(P)-binding Rossmann-fold domains"/>
    <property type="match status" value="1"/>
</dbReference>
<sequence>MTLLDGKKTSEAIQQEIAAEVAEIKAQGGKVPHLAAILVGQDGGSMTYVNNKVIACERVGFASTLLHYETDITEEELLTKIKEINEDAEIDGLIVQLPLPKHISPDKVLEVMDYKKDVDGFHPVNVGRMVAGLPAYLPATPYGIMQLLERYNIDTKGKHCVVVGRSNIVGTPISILMSKCTIPGEATVTICHRNTVDLASHTRQADILIVAVGKPGLITEDMVKEGAVVIDVGTTRVNDATRERGWRLRGDVDFDNVAPKCSYITPVPGGVGPLTISMLLKNTLRAAKKEVYS</sequence>
<dbReference type="GO" id="GO:0035999">
    <property type="term" value="P:tetrahydrofolate interconversion"/>
    <property type="evidence" value="ECO:0007669"/>
    <property type="project" value="UniProtKB-UniRule"/>
</dbReference>
<comment type="similarity">
    <text evidence="12">Belongs to the tetrahydrofolate dehydrogenase/cyclohydrolase family.</text>
</comment>
<dbReference type="SUPFAM" id="SSF53223">
    <property type="entry name" value="Aminoacid dehydrogenase-like, N-terminal domain"/>
    <property type="match status" value="1"/>
</dbReference>
<dbReference type="Gene3D" id="3.40.50.10860">
    <property type="entry name" value="Leucine Dehydrogenase, chain A, domain 1"/>
    <property type="match status" value="1"/>
</dbReference>
<dbReference type="InterPro" id="IPR046346">
    <property type="entry name" value="Aminoacid_DH-like_N_sf"/>
</dbReference>
<dbReference type="GO" id="GO:0006164">
    <property type="term" value="P:purine nucleotide biosynthetic process"/>
    <property type="evidence" value="ECO:0007669"/>
    <property type="project" value="UniProtKB-KW"/>
</dbReference>
<reference evidence="15 16" key="1">
    <citation type="submission" date="2018-11" db="EMBL/GenBank/DDBJ databases">
        <title>Rufibacter latericius sp. nov., isolated from water in Baiyang Lake.</title>
        <authorList>
            <person name="Yang Y."/>
        </authorList>
    </citation>
    <scope>NUCLEOTIDE SEQUENCE [LARGE SCALE GENOMIC DNA]</scope>
    <source>
        <strain evidence="15 16">R-22-1c-1</strain>
    </source>
</reference>
<keyword evidence="4 12" id="KW-0028">Amino-acid biosynthesis</keyword>
<evidence type="ECO:0000256" key="2">
    <source>
        <dbReference type="ARBA" id="ARBA00011738"/>
    </source>
</evidence>
<dbReference type="EC" id="1.5.1.5" evidence="12"/>
<evidence type="ECO:0000256" key="7">
    <source>
        <dbReference type="ARBA" id="ARBA00022857"/>
    </source>
</evidence>
<keyword evidence="5 12" id="KW-0658">Purine biosynthesis</keyword>
<dbReference type="InterPro" id="IPR020631">
    <property type="entry name" value="THF_DH/CycHdrlase_NAD-bd_dom"/>
</dbReference>
<comment type="function">
    <text evidence="12">Catalyzes the oxidation of 5,10-methylenetetrahydrofolate to 5,10-methenyltetrahydrofolate and then the hydrolysis of 5,10-methenyltetrahydrofolate to 10-formyltetrahydrofolate.</text>
</comment>
<evidence type="ECO:0000313" key="15">
    <source>
        <dbReference type="EMBL" id="RNI22381.1"/>
    </source>
</evidence>
<comment type="pathway">
    <text evidence="1 12">One-carbon metabolism; tetrahydrofolate interconversion.</text>
</comment>
<evidence type="ECO:0000256" key="4">
    <source>
        <dbReference type="ARBA" id="ARBA00022605"/>
    </source>
</evidence>
<dbReference type="UniPathway" id="UPA00193"/>
<accession>A0A3M9M9Y7</accession>
<dbReference type="Pfam" id="PF02882">
    <property type="entry name" value="THF_DHG_CYH_C"/>
    <property type="match status" value="1"/>
</dbReference>
<evidence type="ECO:0000256" key="1">
    <source>
        <dbReference type="ARBA" id="ARBA00004777"/>
    </source>
</evidence>
<evidence type="ECO:0000256" key="12">
    <source>
        <dbReference type="HAMAP-Rule" id="MF_01576"/>
    </source>
</evidence>
<evidence type="ECO:0000256" key="6">
    <source>
        <dbReference type="ARBA" id="ARBA00022801"/>
    </source>
</evidence>
<dbReference type="FunFam" id="3.40.50.10860:FF:000005">
    <property type="entry name" value="C-1-tetrahydrofolate synthase, cytoplasmic, putative"/>
    <property type="match status" value="1"/>
</dbReference>
<dbReference type="RefSeq" id="WP_123128739.1">
    <property type="nucleotide sequence ID" value="NZ_RJJD01000021.1"/>
</dbReference>
<feature type="domain" description="Tetrahydrofolate dehydrogenase/cyclohydrolase NAD(P)-binding" evidence="14">
    <location>
        <begin position="138"/>
        <end position="290"/>
    </location>
</feature>
<comment type="caution">
    <text evidence="12">Lacks conserved residue(s) required for the propagation of feature annotation.</text>
</comment>
<keyword evidence="7 12" id="KW-0521">NADP</keyword>
<protein>
    <recommendedName>
        <fullName evidence="12">Bifunctional protein FolD</fullName>
    </recommendedName>
    <domain>
        <recommendedName>
            <fullName evidence="12">Methylenetetrahydrofolate dehydrogenase</fullName>
            <ecNumber evidence="12">1.5.1.5</ecNumber>
        </recommendedName>
    </domain>
    <domain>
        <recommendedName>
            <fullName evidence="12">Methenyltetrahydrofolate cyclohydrolase</fullName>
            <ecNumber evidence="12">3.5.4.9</ecNumber>
        </recommendedName>
    </domain>
</protein>
<proteinExistence type="inferred from homology"/>
<dbReference type="EC" id="3.5.4.9" evidence="12"/>
<comment type="subunit">
    <text evidence="2 12">Homodimer.</text>
</comment>
<dbReference type="GO" id="GO:0005829">
    <property type="term" value="C:cytosol"/>
    <property type="evidence" value="ECO:0007669"/>
    <property type="project" value="TreeGrafter"/>
</dbReference>
<evidence type="ECO:0000313" key="16">
    <source>
        <dbReference type="Proteomes" id="UP000272117"/>
    </source>
</evidence>
<keyword evidence="8 12" id="KW-0560">Oxidoreductase</keyword>
<name>A0A3M9M9Y7_9BACT</name>
<feature type="binding site" evidence="12">
    <location>
        <begin position="164"/>
        <end position="166"/>
    </location>
    <ligand>
        <name>NADP(+)</name>
        <dbReference type="ChEBI" id="CHEBI:58349"/>
    </ligand>
</feature>
<feature type="binding site" evidence="12">
    <location>
        <position position="234"/>
    </location>
    <ligand>
        <name>NADP(+)</name>
        <dbReference type="ChEBI" id="CHEBI:58349"/>
    </ligand>
</feature>
<dbReference type="PANTHER" id="PTHR48099:SF5">
    <property type="entry name" value="C-1-TETRAHYDROFOLATE SYNTHASE, CYTOPLASMIC"/>
    <property type="match status" value="1"/>
</dbReference>
<evidence type="ECO:0000256" key="3">
    <source>
        <dbReference type="ARBA" id="ARBA00022563"/>
    </source>
</evidence>
<dbReference type="OrthoDB" id="9803580at2"/>
<dbReference type="InterPro" id="IPR036291">
    <property type="entry name" value="NAD(P)-bd_dom_sf"/>
</dbReference>
<dbReference type="Proteomes" id="UP000272117">
    <property type="component" value="Unassembled WGS sequence"/>
</dbReference>
<dbReference type="PRINTS" id="PR00085">
    <property type="entry name" value="THFDHDRGNASE"/>
</dbReference>
<dbReference type="PROSITE" id="PS00766">
    <property type="entry name" value="THF_DHG_CYH_1"/>
    <property type="match status" value="1"/>
</dbReference>
<dbReference type="AlphaFoldDB" id="A0A3M9M9Y7"/>
<keyword evidence="6 12" id="KW-0378">Hydrolase</keyword>
<keyword evidence="10 12" id="KW-0486">Methionine biosynthesis</keyword>
<dbReference type="GO" id="GO:0004477">
    <property type="term" value="F:methenyltetrahydrofolate cyclohydrolase activity"/>
    <property type="evidence" value="ECO:0007669"/>
    <property type="project" value="UniProtKB-UniRule"/>
</dbReference>
<evidence type="ECO:0000256" key="8">
    <source>
        <dbReference type="ARBA" id="ARBA00023002"/>
    </source>
</evidence>
<dbReference type="InterPro" id="IPR000672">
    <property type="entry name" value="THF_DH/CycHdrlase"/>
</dbReference>
<dbReference type="InterPro" id="IPR020867">
    <property type="entry name" value="THF_DH/CycHdrlase_CS"/>
</dbReference>
<dbReference type="FunFam" id="3.40.50.720:FF:000189">
    <property type="entry name" value="Bifunctional protein FolD"/>
    <property type="match status" value="1"/>
</dbReference>
<keyword evidence="3 12" id="KW-0554">One-carbon metabolism</keyword>
<evidence type="ECO:0000259" key="14">
    <source>
        <dbReference type="Pfam" id="PF02882"/>
    </source>
</evidence>
<evidence type="ECO:0000256" key="5">
    <source>
        <dbReference type="ARBA" id="ARBA00022755"/>
    </source>
</evidence>
<dbReference type="Gene3D" id="3.40.50.720">
    <property type="entry name" value="NAD(P)-binding Rossmann-like Domain"/>
    <property type="match status" value="1"/>
</dbReference>
<keyword evidence="11 12" id="KW-0511">Multifunctional enzyme</keyword>
<feature type="domain" description="Tetrahydrofolate dehydrogenase/cyclohydrolase catalytic" evidence="13">
    <location>
        <begin position="4"/>
        <end position="119"/>
    </location>
</feature>
<dbReference type="EMBL" id="RJJD01000021">
    <property type="protein sequence ID" value="RNI22381.1"/>
    <property type="molecule type" value="Genomic_DNA"/>
</dbReference>
<evidence type="ECO:0000256" key="9">
    <source>
        <dbReference type="ARBA" id="ARBA00023102"/>
    </source>
</evidence>
<dbReference type="PANTHER" id="PTHR48099">
    <property type="entry name" value="C-1-TETRAHYDROFOLATE SYNTHASE, CYTOPLASMIC-RELATED"/>
    <property type="match status" value="1"/>
</dbReference>
<gene>
    <name evidence="12" type="primary">folD</name>
    <name evidence="15" type="ORF">EFB08_19920</name>
</gene>
<dbReference type="GO" id="GO:0009086">
    <property type="term" value="P:methionine biosynthetic process"/>
    <property type="evidence" value="ECO:0007669"/>
    <property type="project" value="UniProtKB-KW"/>
</dbReference>
<comment type="catalytic activity">
    <reaction evidence="12">
        <text>(6R)-5,10-methenyltetrahydrofolate + H2O = (6R)-10-formyltetrahydrofolate + H(+)</text>
        <dbReference type="Rhea" id="RHEA:23700"/>
        <dbReference type="ChEBI" id="CHEBI:15377"/>
        <dbReference type="ChEBI" id="CHEBI:15378"/>
        <dbReference type="ChEBI" id="CHEBI:57455"/>
        <dbReference type="ChEBI" id="CHEBI:195366"/>
        <dbReference type="EC" id="3.5.4.9"/>
    </reaction>
</comment>
<dbReference type="InterPro" id="IPR020630">
    <property type="entry name" value="THF_DH/CycHdrlase_cat_dom"/>
</dbReference>
<dbReference type="GO" id="GO:0000105">
    <property type="term" value="P:L-histidine biosynthetic process"/>
    <property type="evidence" value="ECO:0007669"/>
    <property type="project" value="UniProtKB-KW"/>
</dbReference>
<dbReference type="HAMAP" id="MF_01576">
    <property type="entry name" value="THF_DHG_CYH"/>
    <property type="match status" value="1"/>
</dbReference>
<dbReference type="CDD" id="cd01080">
    <property type="entry name" value="NAD_bind_m-THF_DH_Cyclohyd"/>
    <property type="match status" value="1"/>
</dbReference>
<organism evidence="15 16">
    <name type="scientific">Rufibacter latericius</name>
    <dbReference type="NCBI Taxonomy" id="2487040"/>
    <lineage>
        <taxon>Bacteria</taxon>
        <taxon>Pseudomonadati</taxon>
        <taxon>Bacteroidota</taxon>
        <taxon>Cytophagia</taxon>
        <taxon>Cytophagales</taxon>
        <taxon>Hymenobacteraceae</taxon>
        <taxon>Rufibacter</taxon>
    </lineage>
</organism>